<comment type="caution">
    <text evidence="12">Lacks conserved residue(s) required for the propagation of feature annotation.</text>
</comment>
<comment type="function">
    <text evidence="12">Catalyzes the oxidation of 5,10-methylenetetrahydrofolate to 5,10-methenyltetrahydrofolate and then the hydrolysis of 5,10-methenyltetrahydrofolate to 10-formyltetrahydrofolate.</text>
</comment>
<dbReference type="Pfam" id="PF02882">
    <property type="entry name" value="THF_DHG_CYH_C"/>
    <property type="match status" value="1"/>
</dbReference>
<comment type="subunit">
    <text evidence="2 12">Homodimer.</text>
</comment>
<evidence type="ECO:0000256" key="5">
    <source>
        <dbReference type="ARBA" id="ARBA00022755"/>
    </source>
</evidence>
<dbReference type="InterPro" id="IPR046346">
    <property type="entry name" value="Aminoacid_DH-like_N_sf"/>
</dbReference>
<dbReference type="SUPFAM" id="SSF53223">
    <property type="entry name" value="Aminoacid dehydrogenase-like, N-terminal domain"/>
    <property type="match status" value="1"/>
</dbReference>
<comment type="pathway">
    <text evidence="1 12">One-carbon metabolism; tetrahydrofolate interconversion.</text>
</comment>
<dbReference type="SUPFAM" id="SSF51735">
    <property type="entry name" value="NAD(P)-binding Rossmann-fold domains"/>
    <property type="match status" value="1"/>
</dbReference>
<keyword evidence="10 12" id="KW-0486">Methionine biosynthesis</keyword>
<dbReference type="PRINTS" id="PR00085">
    <property type="entry name" value="THFDHDRGNASE"/>
</dbReference>
<feature type="binding site" evidence="12">
    <location>
        <begin position="164"/>
        <end position="166"/>
    </location>
    <ligand>
        <name>NADP(+)</name>
        <dbReference type="ChEBI" id="CHEBI:58349"/>
    </ligand>
</feature>
<keyword evidence="16" id="KW-1185">Reference proteome</keyword>
<evidence type="ECO:0000256" key="3">
    <source>
        <dbReference type="ARBA" id="ARBA00022563"/>
    </source>
</evidence>
<organism evidence="15 16">
    <name type="scientific">Desulfovibrio piger</name>
    <dbReference type="NCBI Taxonomy" id="901"/>
    <lineage>
        <taxon>Bacteria</taxon>
        <taxon>Pseudomonadati</taxon>
        <taxon>Thermodesulfobacteriota</taxon>
        <taxon>Desulfovibrionia</taxon>
        <taxon>Desulfovibrionales</taxon>
        <taxon>Desulfovibrionaceae</taxon>
        <taxon>Desulfovibrio</taxon>
    </lineage>
</organism>
<dbReference type="AlphaFoldDB" id="A0A1K1LKA3"/>
<dbReference type="GO" id="GO:0035999">
    <property type="term" value="P:tetrahydrofolate interconversion"/>
    <property type="evidence" value="ECO:0007669"/>
    <property type="project" value="UniProtKB-UniRule"/>
</dbReference>
<dbReference type="PANTHER" id="PTHR48099:SF5">
    <property type="entry name" value="C-1-TETRAHYDROFOLATE SYNTHASE, CYTOPLASMIC"/>
    <property type="match status" value="1"/>
</dbReference>
<dbReference type="InterPro" id="IPR020631">
    <property type="entry name" value="THF_DH/CycHdrlase_NAD-bd_dom"/>
</dbReference>
<dbReference type="PANTHER" id="PTHR48099">
    <property type="entry name" value="C-1-TETRAHYDROFOLATE SYNTHASE, CYTOPLASMIC-RELATED"/>
    <property type="match status" value="1"/>
</dbReference>
<dbReference type="KEGG" id="dpg:DESPIGER_2086"/>
<dbReference type="InterPro" id="IPR000672">
    <property type="entry name" value="THF_DH/CycHdrlase"/>
</dbReference>
<dbReference type="GO" id="GO:0009086">
    <property type="term" value="P:methionine biosynthetic process"/>
    <property type="evidence" value="ECO:0007669"/>
    <property type="project" value="UniProtKB-KW"/>
</dbReference>
<proteinExistence type="inferred from homology"/>
<evidence type="ECO:0000259" key="13">
    <source>
        <dbReference type="Pfam" id="PF00763"/>
    </source>
</evidence>
<keyword evidence="9 12" id="KW-0368">Histidine biosynthesis</keyword>
<dbReference type="PROSITE" id="PS00767">
    <property type="entry name" value="THF_DHG_CYH_2"/>
    <property type="match status" value="1"/>
</dbReference>
<feature type="domain" description="Tetrahydrofolate dehydrogenase/cyclohydrolase NAD(P)-binding" evidence="14">
    <location>
        <begin position="138"/>
        <end position="282"/>
    </location>
</feature>
<dbReference type="GO" id="GO:0004488">
    <property type="term" value="F:methylenetetrahydrofolate dehydrogenase (NADP+) activity"/>
    <property type="evidence" value="ECO:0007669"/>
    <property type="project" value="UniProtKB-UniRule"/>
</dbReference>
<evidence type="ECO:0000256" key="6">
    <source>
        <dbReference type="ARBA" id="ARBA00022801"/>
    </source>
</evidence>
<evidence type="ECO:0000256" key="9">
    <source>
        <dbReference type="ARBA" id="ARBA00023102"/>
    </source>
</evidence>
<accession>A0A1K1LKA3</accession>
<dbReference type="FunFam" id="3.40.50.720:FF:000189">
    <property type="entry name" value="Bifunctional protein FolD"/>
    <property type="match status" value="1"/>
</dbReference>
<evidence type="ECO:0000256" key="12">
    <source>
        <dbReference type="HAMAP-Rule" id="MF_01576"/>
    </source>
</evidence>
<dbReference type="EMBL" id="LT630450">
    <property type="protein sequence ID" value="SFV73910.1"/>
    <property type="molecule type" value="Genomic_DNA"/>
</dbReference>
<dbReference type="HAMAP" id="MF_01576">
    <property type="entry name" value="THF_DHG_CYH"/>
    <property type="match status" value="1"/>
</dbReference>
<keyword evidence="4 12" id="KW-0028">Amino-acid biosynthesis</keyword>
<dbReference type="Gene3D" id="3.40.50.10860">
    <property type="entry name" value="Leucine Dehydrogenase, chain A, domain 1"/>
    <property type="match status" value="1"/>
</dbReference>
<keyword evidence="11 12" id="KW-0511">Multifunctional enzyme</keyword>
<keyword evidence="3 12" id="KW-0554">One-carbon metabolism</keyword>
<evidence type="ECO:0000256" key="1">
    <source>
        <dbReference type="ARBA" id="ARBA00004777"/>
    </source>
</evidence>
<dbReference type="RefSeq" id="WP_072336275.1">
    <property type="nucleotide sequence ID" value="NZ_CALJDE010000006.1"/>
</dbReference>
<evidence type="ECO:0000256" key="7">
    <source>
        <dbReference type="ARBA" id="ARBA00022857"/>
    </source>
</evidence>
<comment type="catalytic activity">
    <reaction evidence="12">
        <text>(6R)-5,10-methylene-5,6,7,8-tetrahydrofolate + NADP(+) = (6R)-5,10-methenyltetrahydrofolate + NADPH</text>
        <dbReference type="Rhea" id="RHEA:22812"/>
        <dbReference type="ChEBI" id="CHEBI:15636"/>
        <dbReference type="ChEBI" id="CHEBI:57455"/>
        <dbReference type="ChEBI" id="CHEBI:57783"/>
        <dbReference type="ChEBI" id="CHEBI:58349"/>
        <dbReference type="EC" id="1.5.1.5"/>
    </reaction>
</comment>
<protein>
    <recommendedName>
        <fullName evidence="12">Bifunctional protein FolD</fullName>
    </recommendedName>
    <domain>
        <recommendedName>
            <fullName evidence="12">Methylenetetrahydrofolate dehydrogenase</fullName>
            <ecNumber evidence="12">1.5.1.5</ecNumber>
        </recommendedName>
    </domain>
    <domain>
        <recommendedName>
            <fullName evidence="12">Methenyltetrahydrofolate cyclohydrolase</fullName>
            <ecNumber evidence="12">3.5.4.9</ecNumber>
        </recommendedName>
    </domain>
</protein>
<dbReference type="CDD" id="cd01080">
    <property type="entry name" value="NAD_bind_m-THF_DH_Cyclohyd"/>
    <property type="match status" value="1"/>
</dbReference>
<reference evidence="16" key="1">
    <citation type="submission" date="2016-10" db="EMBL/GenBank/DDBJ databases">
        <authorList>
            <person name="Wegmann U."/>
        </authorList>
    </citation>
    <scope>NUCLEOTIDE SEQUENCE [LARGE SCALE GENOMIC DNA]</scope>
</reference>
<evidence type="ECO:0000313" key="15">
    <source>
        <dbReference type="EMBL" id="SFV73910.1"/>
    </source>
</evidence>
<dbReference type="NCBIfam" id="NF010783">
    <property type="entry name" value="PRK14186.1"/>
    <property type="match status" value="1"/>
</dbReference>
<sequence>MILIDGKQTARDIRAELKAQVEAAVSAGRRAPGLAVILVGEDPASQVYVRNKERACAEAGILSFPYRLPADTTQDALLALIAELNGRDDVDGILLQLPLPGQLSASACLLAIDPAKDVDGFHPENVGRLSLNLPGMVSCTPAGVIELLRRYNLPTRGKKAVVLGRSDIVGKPLALLLARPGEFGDATVTLCHSRTPDLAAECRSADFLFLAIGRPRLITGDMVREGAVIIDVGINRTDEGLCGDADFESVSRKAAAITPVPGGVGPMTIAMLLKNTVQAWESRA</sequence>
<dbReference type="GO" id="GO:0006164">
    <property type="term" value="P:purine nucleotide biosynthetic process"/>
    <property type="evidence" value="ECO:0007669"/>
    <property type="project" value="UniProtKB-KW"/>
</dbReference>
<dbReference type="Pfam" id="PF00763">
    <property type="entry name" value="THF_DHG_CYH"/>
    <property type="match status" value="1"/>
</dbReference>
<evidence type="ECO:0000256" key="2">
    <source>
        <dbReference type="ARBA" id="ARBA00011738"/>
    </source>
</evidence>
<keyword evidence="5 12" id="KW-0658">Purine biosynthesis</keyword>
<evidence type="ECO:0000256" key="10">
    <source>
        <dbReference type="ARBA" id="ARBA00023167"/>
    </source>
</evidence>
<keyword evidence="7 12" id="KW-0521">NADP</keyword>
<dbReference type="GO" id="GO:0005829">
    <property type="term" value="C:cytosol"/>
    <property type="evidence" value="ECO:0007669"/>
    <property type="project" value="TreeGrafter"/>
</dbReference>
<dbReference type="FunFam" id="3.40.50.10860:FF:000005">
    <property type="entry name" value="C-1-tetrahydrofolate synthase, cytoplasmic, putative"/>
    <property type="match status" value="1"/>
</dbReference>
<feature type="binding site" evidence="12">
    <location>
        <position position="234"/>
    </location>
    <ligand>
        <name>NADP(+)</name>
        <dbReference type="ChEBI" id="CHEBI:58349"/>
    </ligand>
</feature>
<keyword evidence="8 12" id="KW-0560">Oxidoreductase</keyword>
<dbReference type="InterPro" id="IPR036291">
    <property type="entry name" value="NAD(P)-bd_dom_sf"/>
</dbReference>
<dbReference type="EC" id="3.5.4.9" evidence="12"/>
<comment type="catalytic activity">
    <reaction evidence="12">
        <text>(6R)-5,10-methenyltetrahydrofolate + H2O = (6R)-10-formyltetrahydrofolate + H(+)</text>
        <dbReference type="Rhea" id="RHEA:23700"/>
        <dbReference type="ChEBI" id="CHEBI:15377"/>
        <dbReference type="ChEBI" id="CHEBI:15378"/>
        <dbReference type="ChEBI" id="CHEBI:57455"/>
        <dbReference type="ChEBI" id="CHEBI:195366"/>
        <dbReference type="EC" id="3.5.4.9"/>
    </reaction>
</comment>
<dbReference type="Gene3D" id="3.40.50.720">
    <property type="entry name" value="NAD(P)-binding Rossmann-like Domain"/>
    <property type="match status" value="1"/>
</dbReference>
<dbReference type="InterPro" id="IPR020867">
    <property type="entry name" value="THF_DH/CycHdrlase_CS"/>
</dbReference>
<dbReference type="UniPathway" id="UPA00193"/>
<evidence type="ECO:0000256" key="11">
    <source>
        <dbReference type="ARBA" id="ARBA00023268"/>
    </source>
</evidence>
<gene>
    <name evidence="12" type="primary">folD</name>
    <name evidence="15" type="ORF">DESPIGER_2086</name>
</gene>
<dbReference type="NCBIfam" id="NF010781">
    <property type="entry name" value="PRK14184.1"/>
    <property type="match status" value="1"/>
</dbReference>
<name>A0A1K1LKA3_9BACT</name>
<dbReference type="NCBIfam" id="NF008058">
    <property type="entry name" value="PRK10792.1"/>
    <property type="match status" value="1"/>
</dbReference>
<keyword evidence="6 12" id="KW-0378">Hydrolase</keyword>
<dbReference type="GO" id="GO:0000105">
    <property type="term" value="P:L-histidine biosynthetic process"/>
    <property type="evidence" value="ECO:0007669"/>
    <property type="project" value="UniProtKB-KW"/>
</dbReference>
<evidence type="ECO:0000313" key="16">
    <source>
        <dbReference type="Proteomes" id="UP000186323"/>
    </source>
</evidence>
<evidence type="ECO:0000256" key="8">
    <source>
        <dbReference type="ARBA" id="ARBA00023002"/>
    </source>
</evidence>
<dbReference type="Proteomes" id="UP000186323">
    <property type="component" value="Chromosome I"/>
</dbReference>
<evidence type="ECO:0000259" key="14">
    <source>
        <dbReference type="Pfam" id="PF02882"/>
    </source>
</evidence>
<dbReference type="InterPro" id="IPR020630">
    <property type="entry name" value="THF_DH/CycHdrlase_cat_dom"/>
</dbReference>
<dbReference type="EC" id="1.5.1.5" evidence="12"/>
<dbReference type="OrthoDB" id="9803580at2"/>
<comment type="similarity">
    <text evidence="12">Belongs to the tetrahydrofolate dehydrogenase/cyclohydrolase family.</text>
</comment>
<dbReference type="GO" id="GO:0004477">
    <property type="term" value="F:methenyltetrahydrofolate cyclohydrolase activity"/>
    <property type="evidence" value="ECO:0007669"/>
    <property type="project" value="UniProtKB-UniRule"/>
</dbReference>
<feature type="domain" description="Tetrahydrofolate dehydrogenase/cyclohydrolase catalytic" evidence="13">
    <location>
        <begin position="4"/>
        <end position="119"/>
    </location>
</feature>
<evidence type="ECO:0000256" key="4">
    <source>
        <dbReference type="ARBA" id="ARBA00022605"/>
    </source>
</evidence>